<dbReference type="Proteomes" id="UP000032076">
    <property type="component" value="Unassembled WGS sequence"/>
</dbReference>
<sequence length="192" mass="21306">MVSRIVATPFISPDDITAVVFLSGTIKPAYNADKTPTVYIALINILIISSFFGMFFQWMSLKYVKLGKCICFNPLFIYSNVNPFLINAGIEPLSSDKEIIALENMATNVGSKRIPNIVPNVAEPMIIRYWVPTNSNVFSVGAVSIRLPVKGCCIIFAMREIMTIELNKDKPEARSFTLAPESLTAYARVSIE</sequence>
<protein>
    <submittedName>
        <fullName evidence="2">Uncharacterized protein</fullName>
    </submittedName>
</protein>
<name>A0ABD4A548_9BACI</name>
<keyword evidence="1" id="KW-0812">Transmembrane</keyword>
<feature type="transmembrane region" description="Helical" evidence="1">
    <location>
        <begin position="38"/>
        <end position="58"/>
    </location>
</feature>
<proteinExistence type="predicted"/>
<organism evidence="2 3">
    <name type="scientific">Caldibacillus thermoamylovorans</name>
    <dbReference type="NCBI Taxonomy" id="35841"/>
    <lineage>
        <taxon>Bacteria</taxon>
        <taxon>Bacillati</taxon>
        <taxon>Bacillota</taxon>
        <taxon>Bacilli</taxon>
        <taxon>Bacillales</taxon>
        <taxon>Bacillaceae</taxon>
        <taxon>Caldibacillus</taxon>
    </lineage>
</organism>
<dbReference type="EMBL" id="JXLU01000105">
    <property type="protein sequence ID" value="KIO71909.1"/>
    <property type="molecule type" value="Genomic_DNA"/>
</dbReference>
<keyword evidence="1" id="KW-1133">Transmembrane helix</keyword>
<evidence type="ECO:0000256" key="1">
    <source>
        <dbReference type="SAM" id="Phobius"/>
    </source>
</evidence>
<gene>
    <name evidence="2" type="ORF">B4167_0324</name>
</gene>
<evidence type="ECO:0000313" key="2">
    <source>
        <dbReference type="EMBL" id="KIO71909.1"/>
    </source>
</evidence>
<accession>A0ABD4A548</accession>
<comment type="caution">
    <text evidence="2">The sequence shown here is derived from an EMBL/GenBank/DDBJ whole genome shotgun (WGS) entry which is preliminary data.</text>
</comment>
<dbReference type="AlphaFoldDB" id="A0ABD4A548"/>
<evidence type="ECO:0000313" key="3">
    <source>
        <dbReference type="Proteomes" id="UP000032076"/>
    </source>
</evidence>
<reference evidence="2 3" key="1">
    <citation type="submission" date="2015-01" db="EMBL/GenBank/DDBJ databases">
        <title>Draft Genome Sequences of Four Bacillus thermoamylovorans Strains, Isolated From Food Products.</title>
        <authorList>
            <person name="Krawcyk A.O."/>
            <person name="Berendsen E.M."/>
            <person name="Eijlander R.T."/>
            <person name="de Jong A."/>
            <person name="Wells-Bennik M."/>
            <person name="Kuipers O.P."/>
        </authorList>
    </citation>
    <scope>NUCLEOTIDE SEQUENCE [LARGE SCALE GENOMIC DNA]</scope>
    <source>
        <strain evidence="2 3">B4167</strain>
    </source>
</reference>
<keyword evidence="1" id="KW-0472">Membrane</keyword>